<evidence type="ECO:0000256" key="4">
    <source>
        <dbReference type="ARBA" id="ARBA00022676"/>
    </source>
</evidence>
<dbReference type="EC" id="2.4.1.17" evidence="3"/>
<evidence type="ECO:0000256" key="10">
    <source>
        <dbReference type="ARBA" id="ARBA00047475"/>
    </source>
</evidence>
<dbReference type="GO" id="GO:0015020">
    <property type="term" value="F:glucuronosyltransferase activity"/>
    <property type="evidence" value="ECO:0007669"/>
    <property type="project" value="UniProtKB-EC"/>
</dbReference>
<evidence type="ECO:0000313" key="13">
    <source>
        <dbReference type="Proteomes" id="UP001328107"/>
    </source>
</evidence>
<evidence type="ECO:0000256" key="5">
    <source>
        <dbReference type="ARBA" id="ARBA00022679"/>
    </source>
</evidence>
<comment type="similarity">
    <text evidence="2">Belongs to the UDP-glycosyltransferase family.</text>
</comment>
<dbReference type="GO" id="GO:0016020">
    <property type="term" value="C:membrane"/>
    <property type="evidence" value="ECO:0007669"/>
    <property type="project" value="UniProtKB-SubCell"/>
</dbReference>
<keyword evidence="13" id="KW-1185">Reference proteome</keyword>
<dbReference type="AlphaFoldDB" id="A0AAN4ZCH4"/>
<evidence type="ECO:0000256" key="7">
    <source>
        <dbReference type="ARBA" id="ARBA00022729"/>
    </source>
</evidence>
<keyword evidence="8 11" id="KW-1133">Transmembrane helix</keyword>
<evidence type="ECO:0000256" key="9">
    <source>
        <dbReference type="ARBA" id="ARBA00023136"/>
    </source>
</evidence>
<protein>
    <recommendedName>
        <fullName evidence="3">glucuronosyltransferase</fullName>
        <ecNumber evidence="3">2.4.1.17</ecNumber>
    </recommendedName>
</protein>
<feature type="non-terminal residue" evidence="12">
    <location>
        <position position="1"/>
    </location>
</feature>
<feature type="transmembrane region" description="Helical" evidence="11">
    <location>
        <begin position="246"/>
        <end position="265"/>
    </location>
</feature>
<dbReference type="EMBL" id="BTRK01000002">
    <property type="protein sequence ID" value="GMR37434.1"/>
    <property type="molecule type" value="Genomic_DNA"/>
</dbReference>
<dbReference type="Proteomes" id="UP001328107">
    <property type="component" value="Unassembled WGS sequence"/>
</dbReference>
<evidence type="ECO:0000313" key="12">
    <source>
        <dbReference type="EMBL" id="GMR37434.1"/>
    </source>
</evidence>
<evidence type="ECO:0000256" key="1">
    <source>
        <dbReference type="ARBA" id="ARBA00004167"/>
    </source>
</evidence>
<proteinExistence type="inferred from homology"/>
<name>A0AAN4ZCH4_9BILA</name>
<keyword evidence="7" id="KW-0732">Signal</keyword>
<dbReference type="CDD" id="cd03784">
    <property type="entry name" value="GT1_Gtf-like"/>
    <property type="match status" value="1"/>
</dbReference>
<dbReference type="Pfam" id="PF00201">
    <property type="entry name" value="UDPGT"/>
    <property type="match status" value="1"/>
</dbReference>
<dbReference type="FunFam" id="3.40.50.2000:FF:000038">
    <property type="entry name" value="UDP-GlucuronosylTransferase"/>
    <property type="match status" value="1"/>
</dbReference>
<dbReference type="PANTHER" id="PTHR48043">
    <property type="entry name" value="EG:EG0003.4 PROTEIN-RELATED"/>
    <property type="match status" value="1"/>
</dbReference>
<keyword evidence="9 11" id="KW-0472">Membrane</keyword>
<organism evidence="12 13">
    <name type="scientific">Pristionchus mayeri</name>
    <dbReference type="NCBI Taxonomy" id="1317129"/>
    <lineage>
        <taxon>Eukaryota</taxon>
        <taxon>Metazoa</taxon>
        <taxon>Ecdysozoa</taxon>
        <taxon>Nematoda</taxon>
        <taxon>Chromadorea</taxon>
        <taxon>Rhabditida</taxon>
        <taxon>Rhabditina</taxon>
        <taxon>Diplogasteromorpha</taxon>
        <taxon>Diplogasteroidea</taxon>
        <taxon>Neodiplogasteridae</taxon>
        <taxon>Pristionchus</taxon>
    </lineage>
</organism>
<dbReference type="InterPro" id="IPR002213">
    <property type="entry name" value="UDP_glucos_trans"/>
</dbReference>
<dbReference type="SUPFAM" id="SSF53756">
    <property type="entry name" value="UDP-Glycosyltransferase/glycogen phosphorylase"/>
    <property type="match status" value="1"/>
</dbReference>
<sequence>FEDILDNSSLFFPNCEPLTDFPRPTSHKIIEIGGITVASGRDSLDEKWSSILELRPQTILFSFGSGAQVYMMPEEYKKSIREMVAAFPQVTFIVKYEKPEDGFSHGLPNMIEAAWMPQRALLKDPRLSAFFTHGGAGSITESTHAGVPLIVVPIMGDQLRNGHLIERLGTGIRLSKDSLASTTHLVDAVRRILEEKSFKQKAELVSDQLRNAPFSSREKLVRNMEFMAEYGPLTMLNHHGTQLYTLQYYLVDVFAFLFAAFVVFAV</sequence>
<dbReference type="Gene3D" id="3.40.50.2000">
    <property type="entry name" value="Glycogen Phosphorylase B"/>
    <property type="match status" value="1"/>
</dbReference>
<evidence type="ECO:0000256" key="2">
    <source>
        <dbReference type="ARBA" id="ARBA00009995"/>
    </source>
</evidence>
<comment type="catalytic activity">
    <reaction evidence="10">
        <text>glucuronate acceptor + UDP-alpha-D-glucuronate = acceptor beta-D-glucuronoside + UDP + H(+)</text>
        <dbReference type="Rhea" id="RHEA:21032"/>
        <dbReference type="ChEBI" id="CHEBI:15378"/>
        <dbReference type="ChEBI" id="CHEBI:58052"/>
        <dbReference type="ChEBI" id="CHEBI:58223"/>
        <dbReference type="ChEBI" id="CHEBI:132367"/>
        <dbReference type="ChEBI" id="CHEBI:132368"/>
        <dbReference type="EC" id="2.4.1.17"/>
    </reaction>
</comment>
<evidence type="ECO:0000256" key="6">
    <source>
        <dbReference type="ARBA" id="ARBA00022692"/>
    </source>
</evidence>
<feature type="non-terminal residue" evidence="12">
    <location>
        <position position="266"/>
    </location>
</feature>
<evidence type="ECO:0000256" key="11">
    <source>
        <dbReference type="SAM" id="Phobius"/>
    </source>
</evidence>
<gene>
    <name evidence="12" type="ORF">PMAYCL1PPCAC_07629</name>
</gene>
<keyword evidence="5" id="KW-0808">Transferase</keyword>
<dbReference type="InterPro" id="IPR050271">
    <property type="entry name" value="UDP-glycosyltransferase"/>
</dbReference>
<keyword evidence="6 11" id="KW-0812">Transmembrane</keyword>
<evidence type="ECO:0000256" key="8">
    <source>
        <dbReference type="ARBA" id="ARBA00022989"/>
    </source>
</evidence>
<accession>A0AAN4ZCH4</accession>
<dbReference type="PANTHER" id="PTHR48043:SF23">
    <property type="entry name" value="UDP-GLUCURONOSYLTRANSFERASE"/>
    <property type="match status" value="1"/>
</dbReference>
<comment type="caution">
    <text evidence="12">The sequence shown here is derived from an EMBL/GenBank/DDBJ whole genome shotgun (WGS) entry which is preliminary data.</text>
</comment>
<keyword evidence="4" id="KW-0328">Glycosyltransferase</keyword>
<reference evidence="13" key="1">
    <citation type="submission" date="2022-10" db="EMBL/GenBank/DDBJ databases">
        <title>Genome assembly of Pristionchus species.</title>
        <authorList>
            <person name="Yoshida K."/>
            <person name="Sommer R.J."/>
        </authorList>
    </citation>
    <scope>NUCLEOTIDE SEQUENCE [LARGE SCALE GENOMIC DNA]</scope>
    <source>
        <strain evidence="13">RS5460</strain>
    </source>
</reference>
<comment type="subcellular location">
    <subcellularLocation>
        <location evidence="1">Membrane</location>
        <topology evidence="1">Single-pass membrane protein</topology>
    </subcellularLocation>
</comment>
<evidence type="ECO:0000256" key="3">
    <source>
        <dbReference type="ARBA" id="ARBA00012544"/>
    </source>
</evidence>